<reference evidence="3" key="3">
    <citation type="submission" date="2021-06" db="EMBL/GenBank/DDBJ databases">
        <title>Genomic Description and Analysis of Intracellular Bacteria, Candidatus Berkiella cookevillensis and Candidatus Berkiella aquae.</title>
        <authorList>
            <person name="Kidane D.T."/>
            <person name="Mehari Y.T."/>
            <person name="Rice F.C."/>
            <person name="Arivett B.A."/>
            <person name="Farone A.L."/>
            <person name="Berk S.G."/>
            <person name="Farone M.B."/>
        </authorList>
    </citation>
    <scope>NUCLEOTIDE SEQUENCE</scope>
    <source>
        <strain evidence="3">HT99</strain>
    </source>
</reference>
<dbReference type="Proteomes" id="UP000051497">
    <property type="component" value="Unassembled WGS sequence"/>
</dbReference>
<dbReference type="AlphaFoldDB" id="A0A0Q9YNM8"/>
<dbReference type="EMBL" id="LKAJ01000026">
    <property type="protein sequence ID" value="KRG17640.1"/>
    <property type="molecule type" value="Genomic_DNA"/>
</dbReference>
<organism evidence="2">
    <name type="scientific">Candidatus Berkiella aquae</name>
    <dbReference type="NCBI Taxonomy" id="295108"/>
    <lineage>
        <taxon>Bacteria</taxon>
        <taxon>Pseudomonadati</taxon>
        <taxon>Pseudomonadota</taxon>
        <taxon>Gammaproteobacteria</taxon>
        <taxon>Candidatus Berkiellales</taxon>
        <taxon>Candidatus Berkiellaceae</taxon>
        <taxon>Candidatus Berkiella</taxon>
    </lineage>
</organism>
<feature type="compositionally biased region" description="Polar residues" evidence="1">
    <location>
        <begin position="738"/>
        <end position="751"/>
    </location>
</feature>
<evidence type="ECO:0000313" key="4">
    <source>
        <dbReference type="Proteomes" id="UP000051497"/>
    </source>
</evidence>
<keyword evidence="4" id="KW-1185">Reference proteome</keyword>
<dbReference type="EMBL" id="LKAJ02000001">
    <property type="protein sequence ID" value="MCS5711677.1"/>
    <property type="molecule type" value="Genomic_DNA"/>
</dbReference>
<proteinExistence type="predicted"/>
<sequence>MQGQRELQLQVAEPAEKADLDKLNAQAFEQWMRQCVTAFIKNNADYIADLAKNDPGAMGAGGYPSGVTAEQIFGIEEQYLKDKIAEFLKNNEIKLQHATTEELKRKFTKVNKANKNADKPVLKIITGVRANEIQNGKLENDIVVVASQLNHEESQSALRTESILGWVKDRTQGPDACLAALVDSYIRAMANRTQKVPDSLENILIQGGFAVEKNGKPEIPFYKNGYLMADRIPKDKKSREKLLKVLDKMDMPFLAQNCQCERTGHNQIQMFVGAVSYQSVTTNQLAKNPVGGPERKLDWDLLKQKYPDDYKFHLELQRRVLFPQFKAIAHQAALLAEQKPNEMINLNLNAVGRGSFNNQPEIIIEAYQEALNILKGYPNVNVIVHAFDENAKKHFEKDFNDKGIQYTTVKDFDALKALPKPDQSTTKAVPEKEKKTKQSRRKQAVETFSSGLEEARKRISRISVPNLSINSVLAGLNLQKKKTPDVDIEAERKRKVENTIQNIQKAIDNNQITAAESGNDELKRLRQQLYGKELTEVNVKIIDFDKRIEKLNNEINKPPSNQLPPLPPEATLSSKPLTMPAALKPIPPKQSPTITLHNEQSNQPSNFLIHLNQFVKANNFEHISALLNLAAFHKEAGAHQNKHWMPKNSELPMINSLLAKAAINAAMYDLANLTAAKPILEDLKAKCAHYEKAYPEKQEKEDAEINKILNEHKMQDLNSFESAVRLQKSTEKTKSETPQEVSPTVKTKPTT</sequence>
<name>A0A0Q9YNM8_9GAMM</name>
<reference evidence="2" key="1">
    <citation type="submission" date="2015-09" db="EMBL/GenBank/DDBJ databases">
        <title>Draft Genome Sequences of Two Novel Amoeba-resistant Intranuclear Bacteria, Candidatus Berkiella cookevillensis and Candidatus Berkiella aquae.</title>
        <authorList>
            <person name="Mehari Y.T."/>
            <person name="Arivett B.A."/>
            <person name="Farone A.L."/>
            <person name="Gunderson J.H."/>
            <person name="Farone M.B."/>
        </authorList>
    </citation>
    <scope>NUCLEOTIDE SEQUENCE [LARGE SCALE GENOMIC DNA]</scope>
    <source>
        <strain evidence="2">HT99</strain>
    </source>
</reference>
<reference evidence="3" key="2">
    <citation type="journal article" date="2016" name="Genome Announc.">
        <title>Draft Genome Sequences of Two Novel Amoeba-Resistant Intranuclear Bacteria, 'Candidatus Berkiella cookevillensis' and 'Candidatus Berkiella aquae'.</title>
        <authorList>
            <person name="Mehari Y.T."/>
            <person name="Arivett B.A."/>
            <person name="Farone A.L."/>
            <person name="Gunderson J.H."/>
            <person name="Farone M.B."/>
        </authorList>
    </citation>
    <scope>NUCLEOTIDE SEQUENCE</scope>
    <source>
        <strain evidence="3">HT99</strain>
    </source>
</reference>
<feature type="region of interest" description="Disordered" evidence="1">
    <location>
        <begin position="417"/>
        <end position="442"/>
    </location>
</feature>
<feature type="region of interest" description="Disordered" evidence="1">
    <location>
        <begin position="719"/>
        <end position="751"/>
    </location>
</feature>
<comment type="caution">
    <text evidence="2">The sequence shown here is derived from an EMBL/GenBank/DDBJ whole genome shotgun (WGS) entry which is preliminary data.</text>
</comment>
<protein>
    <submittedName>
        <fullName evidence="2">Uncharacterized protein</fullName>
    </submittedName>
</protein>
<dbReference type="STRING" id="295108.HT99x_03161"/>
<dbReference type="OrthoDB" id="5662420at2"/>
<evidence type="ECO:0000313" key="3">
    <source>
        <dbReference type="EMBL" id="MCS5711677.1"/>
    </source>
</evidence>
<feature type="compositionally biased region" description="Basic and acidic residues" evidence="1">
    <location>
        <begin position="728"/>
        <end position="737"/>
    </location>
</feature>
<gene>
    <name evidence="3" type="ORF">HT99x_009540</name>
    <name evidence="2" type="ORF">HT99x_03161</name>
</gene>
<accession>A0A0Q9YNM8</accession>
<evidence type="ECO:0000313" key="2">
    <source>
        <dbReference type="EMBL" id="KRG17640.1"/>
    </source>
</evidence>
<evidence type="ECO:0000256" key="1">
    <source>
        <dbReference type="SAM" id="MobiDB-lite"/>
    </source>
</evidence>
<dbReference type="RefSeq" id="WP_075067744.1">
    <property type="nucleotide sequence ID" value="NZ_LKAJ02000001.1"/>
</dbReference>